<dbReference type="Pfam" id="PF16087">
    <property type="entry name" value="DUF4817"/>
    <property type="match status" value="1"/>
</dbReference>
<keyword evidence="1" id="KW-0732">Signal</keyword>
<dbReference type="AlphaFoldDB" id="A0AA38J9M6"/>
<organism evidence="3 4">
    <name type="scientific">Zophobas morio</name>
    <dbReference type="NCBI Taxonomy" id="2755281"/>
    <lineage>
        <taxon>Eukaryota</taxon>
        <taxon>Metazoa</taxon>
        <taxon>Ecdysozoa</taxon>
        <taxon>Arthropoda</taxon>
        <taxon>Hexapoda</taxon>
        <taxon>Insecta</taxon>
        <taxon>Pterygota</taxon>
        <taxon>Neoptera</taxon>
        <taxon>Endopterygota</taxon>
        <taxon>Coleoptera</taxon>
        <taxon>Polyphaga</taxon>
        <taxon>Cucujiformia</taxon>
        <taxon>Tenebrionidae</taxon>
        <taxon>Zophobas</taxon>
    </lineage>
</organism>
<accession>A0AA38J9M6</accession>
<dbReference type="InterPro" id="IPR032135">
    <property type="entry name" value="DUF4817"/>
</dbReference>
<evidence type="ECO:0000313" key="4">
    <source>
        <dbReference type="Proteomes" id="UP001168821"/>
    </source>
</evidence>
<proteinExistence type="predicted"/>
<feature type="signal peptide" evidence="1">
    <location>
        <begin position="1"/>
        <end position="21"/>
    </location>
</feature>
<keyword evidence="4" id="KW-1185">Reference proteome</keyword>
<evidence type="ECO:0000259" key="2">
    <source>
        <dbReference type="Pfam" id="PF16087"/>
    </source>
</evidence>
<name>A0AA38J9M6_9CUCU</name>
<sequence>MIRTVVYQLLAVAGCVRLCLTMVNFTNSERADMVMLYGVADGTSSLARQLWIERFPNRAIPCARTFTSEVQHLRDHGTFNLKLTIVVVMGQKEEIGFSQLIVHPTLKVHGHNHTMLQSPRFGVH</sequence>
<dbReference type="Proteomes" id="UP001168821">
    <property type="component" value="Unassembled WGS sequence"/>
</dbReference>
<dbReference type="PROSITE" id="PS51257">
    <property type="entry name" value="PROKAR_LIPOPROTEIN"/>
    <property type="match status" value="1"/>
</dbReference>
<reference evidence="3" key="1">
    <citation type="journal article" date="2023" name="G3 (Bethesda)">
        <title>Whole genome assemblies of Zophobas morio and Tenebrio molitor.</title>
        <authorList>
            <person name="Kaur S."/>
            <person name="Stinson S.A."/>
            <person name="diCenzo G.C."/>
        </authorList>
    </citation>
    <scope>NUCLEOTIDE SEQUENCE</scope>
    <source>
        <strain evidence="3">QUZm001</strain>
    </source>
</reference>
<feature type="domain" description="DUF4817" evidence="2">
    <location>
        <begin position="28"/>
        <end position="79"/>
    </location>
</feature>
<evidence type="ECO:0000313" key="3">
    <source>
        <dbReference type="EMBL" id="KAJ3666224.1"/>
    </source>
</evidence>
<gene>
    <name evidence="3" type="ORF">Zmor_001677</name>
</gene>
<protein>
    <recommendedName>
        <fullName evidence="2">DUF4817 domain-containing protein</fullName>
    </recommendedName>
</protein>
<evidence type="ECO:0000256" key="1">
    <source>
        <dbReference type="SAM" id="SignalP"/>
    </source>
</evidence>
<comment type="caution">
    <text evidence="3">The sequence shown here is derived from an EMBL/GenBank/DDBJ whole genome shotgun (WGS) entry which is preliminary data.</text>
</comment>
<dbReference type="EMBL" id="JALNTZ010000001">
    <property type="protein sequence ID" value="KAJ3666224.1"/>
    <property type="molecule type" value="Genomic_DNA"/>
</dbReference>
<feature type="chain" id="PRO_5041295847" description="DUF4817 domain-containing protein" evidence="1">
    <location>
        <begin position="22"/>
        <end position="124"/>
    </location>
</feature>